<sequence length="45" mass="5189">MNSSTFTNARSVLTQPSHAQIIREFVVSWFKATPVYLVYRALTEK</sequence>
<protein>
    <submittedName>
        <fullName evidence="1">Uncharacterized protein</fullName>
    </submittedName>
</protein>
<proteinExistence type="predicted"/>
<evidence type="ECO:0000313" key="2">
    <source>
        <dbReference type="Proteomes" id="UP000781958"/>
    </source>
</evidence>
<evidence type="ECO:0000313" key="1">
    <source>
        <dbReference type="EMBL" id="MBP2291784.1"/>
    </source>
</evidence>
<gene>
    <name evidence="1" type="ORF">J2851_001533</name>
</gene>
<dbReference type="RefSeq" id="WP_209765384.1">
    <property type="nucleotide sequence ID" value="NZ_JAGINP010000004.1"/>
</dbReference>
<keyword evidence="2" id="KW-1185">Reference proteome</keyword>
<reference evidence="1 2" key="1">
    <citation type="submission" date="2021-03" db="EMBL/GenBank/DDBJ databases">
        <title>Genomic Encyclopedia of Type Strains, Phase III (KMG-III): the genomes of soil and plant-associated and newly described type strains.</title>
        <authorList>
            <person name="Whitman W."/>
        </authorList>
    </citation>
    <scope>NUCLEOTIDE SEQUENCE [LARGE SCALE GENOMIC DNA]</scope>
    <source>
        <strain evidence="1 2">IMMIB AFH-6</strain>
    </source>
</reference>
<dbReference type="EMBL" id="JAGINP010000004">
    <property type="protein sequence ID" value="MBP2291784.1"/>
    <property type="molecule type" value="Genomic_DNA"/>
</dbReference>
<dbReference type="Proteomes" id="UP000781958">
    <property type="component" value="Unassembled WGS sequence"/>
</dbReference>
<name>A0ABS4SHV7_9PROT</name>
<organism evidence="1 2">
    <name type="scientific">Azospirillum rugosum</name>
    <dbReference type="NCBI Taxonomy" id="416170"/>
    <lineage>
        <taxon>Bacteria</taxon>
        <taxon>Pseudomonadati</taxon>
        <taxon>Pseudomonadota</taxon>
        <taxon>Alphaproteobacteria</taxon>
        <taxon>Rhodospirillales</taxon>
        <taxon>Azospirillaceae</taxon>
        <taxon>Azospirillum</taxon>
    </lineage>
</organism>
<accession>A0ABS4SHV7</accession>
<comment type="caution">
    <text evidence="1">The sequence shown here is derived from an EMBL/GenBank/DDBJ whole genome shotgun (WGS) entry which is preliminary data.</text>
</comment>